<feature type="domain" description="C2H2-type" evidence="2">
    <location>
        <begin position="373"/>
        <end position="394"/>
    </location>
</feature>
<organism evidence="3">
    <name type="scientific">Spongospora subterranea</name>
    <dbReference type="NCBI Taxonomy" id="70186"/>
    <lineage>
        <taxon>Eukaryota</taxon>
        <taxon>Sar</taxon>
        <taxon>Rhizaria</taxon>
        <taxon>Endomyxa</taxon>
        <taxon>Phytomyxea</taxon>
        <taxon>Plasmodiophorida</taxon>
        <taxon>Plasmodiophoridae</taxon>
        <taxon>Spongospora</taxon>
    </lineage>
</organism>
<dbReference type="EMBL" id="HACM01000271">
    <property type="protein sequence ID" value="CRZ00713.1"/>
    <property type="molecule type" value="Transcribed_RNA"/>
</dbReference>
<feature type="compositionally biased region" description="Basic and acidic residues" evidence="1">
    <location>
        <begin position="308"/>
        <end position="317"/>
    </location>
</feature>
<feature type="region of interest" description="Disordered" evidence="1">
    <location>
        <begin position="1"/>
        <end position="32"/>
    </location>
</feature>
<evidence type="ECO:0000259" key="2">
    <source>
        <dbReference type="PROSITE" id="PS00028"/>
    </source>
</evidence>
<feature type="non-terminal residue" evidence="3">
    <location>
        <position position="1"/>
    </location>
</feature>
<feature type="compositionally biased region" description="Polar residues" evidence="1">
    <location>
        <begin position="1"/>
        <end position="12"/>
    </location>
</feature>
<feature type="region of interest" description="Disordered" evidence="1">
    <location>
        <begin position="149"/>
        <end position="177"/>
    </location>
</feature>
<evidence type="ECO:0000313" key="3">
    <source>
        <dbReference type="EMBL" id="CRZ00713.1"/>
    </source>
</evidence>
<feature type="compositionally biased region" description="Basic and acidic residues" evidence="1">
    <location>
        <begin position="92"/>
        <end position="107"/>
    </location>
</feature>
<feature type="region of interest" description="Disordered" evidence="1">
    <location>
        <begin position="211"/>
        <end position="332"/>
    </location>
</feature>
<dbReference type="InterPro" id="IPR013087">
    <property type="entry name" value="Znf_C2H2_type"/>
</dbReference>
<dbReference type="PROSITE" id="PS00028">
    <property type="entry name" value="ZINC_FINGER_C2H2_1"/>
    <property type="match status" value="1"/>
</dbReference>
<feature type="region of interest" description="Disordered" evidence="1">
    <location>
        <begin position="75"/>
        <end position="107"/>
    </location>
</feature>
<name>A0A0H5QF96_9EUKA</name>
<evidence type="ECO:0000256" key="1">
    <source>
        <dbReference type="SAM" id="MobiDB-lite"/>
    </source>
</evidence>
<feature type="compositionally biased region" description="Polar residues" evidence="1">
    <location>
        <begin position="277"/>
        <end position="294"/>
    </location>
</feature>
<feature type="compositionally biased region" description="Basic and acidic residues" evidence="1">
    <location>
        <begin position="149"/>
        <end position="161"/>
    </location>
</feature>
<reference evidence="3" key="1">
    <citation type="submission" date="2015-04" db="EMBL/GenBank/DDBJ databases">
        <title>The genome sequence of the plant pathogenic Rhizarian Plasmodiophora brassicae reveals insights in its biotrophic life cycle and the origin of chitin synthesis.</title>
        <authorList>
            <person name="Schwelm A."/>
            <person name="Fogelqvist J."/>
            <person name="Knaust A."/>
            <person name="Julke S."/>
            <person name="Lilja T."/>
            <person name="Dhandapani V."/>
            <person name="Bonilla-Rosso G."/>
            <person name="Karlsson M."/>
            <person name="Shevchenko A."/>
            <person name="Choi S.R."/>
            <person name="Kim H.G."/>
            <person name="Park J.Y."/>
            <person name="Lim Y.P."/>
            <person name="Ludwig-Muller J."/>
            <person name="Dixelius C."/>
        </authorList>
    </citation>
    <scope>NUCLEOTIDE SEQUENCE</scope>
    <source>
        <tissue evidence="3">Potato root galls</tissue>
    </source>
</reference>
<sequence length="581" mass="65937">DNNMAENLSGRTADNMIAEGPSGRTVDNSMAEDFSGCTVDNMMAKDPSGRASDNIIADADINLARGPSHRTINTYLTEDPSDHNADTSMAEHPSDHTSDTNLTEDDRNTDTNLAEVHSHRHADTNLAEVPSDLLADCNLTEYFSDRHADRNLSEDPSDHNSETNLAECLPDRNLDNSMAEYPSDHIADTNMTEYSSDCNSLTNNMAEDSLNDGAVTHLPEGSVGDQGFCDDSDNEVISKMVRSNMGPGENDNQPVGSPIELPTTRRNQRQRRVKSIEASSFNIRQRPSEQSENQSHNERMPNVRRRSRTLDASDVEPKIQPYRRKRPKDLLSEEPRHLGKLSKASPFDGNAFSQALAQDGVIFVSRRQRPVNCTDCDKAYKSMETARSHFYYTHAIRFSVERLMVFPRNKHPLPLQCEMVLQHIARCWAKNGRNVETGLRRLRAEWRRAISHSNAIAFEGSDNDVVLRETFLIEAIQKDLDLVIEETDIGDIRNTCFTWLNTAQCWLSLVKDRIVEVMALPYCHYFKDNLRWILGPQKCSMFILELLWYRIRQLDPSEILFQTSENARTSRAKFRELVAKL</sequence>
<accession>A0A0H5QF96</accession>
<proteinExistence type="predicted"/>
<protein>
    <recommendedName>
        <fullName evidence="2">C2H2-type domain-containing protein</fullName>
    </recommendedName>
</protein>
<dbReference type="AlphaFoldDB" id="A0A0H5QF96"/>